<gene>
    <name evidence="1" type="ORF">H920_04485</name>
</gene>
<evidence type="ECO:0000313" key="2">
    <source>
        <dbReference type="Proteomes" id="UP000028990"/>
    </source>
</evidence>
<dbReference type="Proteomes" id="UP000028990">
    <property type="component" value="Unassembled WGS sequence"/>
</dbReference>
<keyword evidence="2" id="KW-1185">Reference proteome</keyword>
<dbReference type="AlphaFoldDB" id="A0A091DPU8"/>
<evidence type="ECO:0000313" key="1">
    <source>
        <dbReference type="EMBL" id="KFO34164.1"/>
    </source>
</evidence>
<dbReference type="EMBL" id="KN122016">
    <property type="protein sequence ID" value="KFO34164.1"/>
    <property type="molecule type" value="Genomic_DNA"/>
</dbReference>
<name>A0A091DPU8_FUKDA</name>
<protein>
    <submittedName>
        <fullName evidence="1">Uncharacterized protein</fullName>
    </submittedName>
</protein>
<sequence length="85" mass="9143">MLSVKVRAPLMKAAAIPSNSEVLSSSSNKNSLVPNRKIIHSKLLLENQQAKIFPCSSLFMAIGNNLRVNPARSDHADSVQLGVTS</sequence>
<reference evidence="1 2" key="1">
    <citation type="submission" date="2013-11" db="EMBL/GenBank/DDBJ databases">
        <title>The Damaraland mole rat (Fukomys damarensis) genome and evolution of African mole rats.</title>
        <authorList>
            <person name="Gladyshev V.N."/>
            <person name="Fang X."/>
        </authorList>
    </citation>
    <scope>NUCLEOTIDE SEQUENCE [LARGE SCALE GENOMIC DNA]</scope>
    <source>
        <tissue evidence="1">Liver</tissue>
    </source>
</reference>
<organism evidence="1 2">
    <name type="scientific">Fukomys damarensis</name>
    <name type="common">Damaraland mole rat</name>
    <name type="synonym">Cryptomys damarensis</name>
    <dbReference type="NCBI Taxonomy" id="885580"/>
    <lineage>
        <taxon>Eukaryota</taxon>
        <taxon>Metazoa</taxon>
        <taxon>Chordata</taxon>
        <taxon>Craniata</taxon>
        <taxon>Vertebrata</taxon>
        <taxon>Euteleostomi</taxon>
        <taxon>Mammalia</taxon>
        <taxon>Eutheria</taxon>
        <taxon>Euarchontoglires</taxon>
        <taxon>Glires</taxon>
        <taxon>Rodentia</taxon>
        <taxon>Hystricomorpha</taxon>
        <taxon>Bathyergidae</taxon>
        <taxon>Fukomys</taxon>
    </lineage>
</organism>
<proteinExistence type="predicted"/>
<accession>A0A091DPU8</accession>